<comment type="caution">
    <text evidence="2">The sequence shown here is derived from an EMBL/GenBank/DDBJ whole genome shotgun (WGS) entry which is preliminary data.</text>
</comment>
<dbReference type="Pfam" id="PF14895">
    <property type="entry name" value="PPPI_inhib"/>
    <property type="match status" value="1"/>
</dbReference>
<gene>
    <name evidence="2" type="ORF">CVLEPA_LOCUS30141</name>
</gene>
<evidence type="ECO:0000313" key="2">
    <source>
        <dbReference type="EMBL" id="CAK8696828.1"/>
    </source>
</evidence>
<name>A0ABP0H099_CLALP</name>
<feature type="compositionally biased region" description="Basic and acidic residues" evidence="1">
    <location>
        <begin position="270"/>
        <end position="287"/>
    </location>
</feature>
<reference evidence="2 3" key="1">
    <citation type="submission" date="2024-02" db="EMBL/GenBank/DDBJ databases">
        <authorList>
            <person name="Daric V."/>
            <person name="Darras S."/>
        </authorList>
    </citation>
    <scope>NUCLEOTIDE SEQUENCE [LARGE SCALE GENOMIC DNA]</scope>
</reference>
<accession>A0ABP0H099</accession>
<dbReference type="PANTHER" id="PTHR21055">
    <property type="entry name" value="PROTEIN PHOSPHATASE 1 REGULATORY SUBUNIT 36"/>
    <property type="match status" value="1"/>
</dbReference>
<sequence>MVSIPIHKGHYEWNSQANILEFVSDFGMDGIDRKKRSRGNFGVIHLPNFLKDRATPSKSMHGLLTSSGGNPGANGRLVGRGTGHRTSPRLGVFRNDNSNVTLYDVKSVALSHLESEREILKVSPYFRELFDTNQFDKFLITLLQYFNYFIEGIEQQKRPHKTSYLEPSKAEIQAMLDIQKQLAVTKKHLGQAYCVLLLGIGLEKQHHMGCGKQRVSSTHRDKKMYEDLYEFCTILIWITFRRREYARIRMEVGDMLRSSIYNPAIRRTRHESSDSEANKSSKQYIRDPSKPIAERVEELLSVKLPQVKKLTPAQHRRQYGRRPAIMKAIHQRSSAVVSLLPLPHEEAEHLFKSAIKMQNEQKGQSANKPDLKSESLPQEDFYPLENIRVGIIGEPMDLFNPENLLPKNMDNEDDSDSRDDESAILRSNVSQHSHQDLPKHRTLSRTTTEDSIGD</sequence>
<feature type="compositionally biased region" description="Polar residues" evidence="1">
    <location>
        <begin position="444"/>
        <end position="454"/>
    </location>
</feature>
<evidence type="ECO:0000313" key="3">
    <source>
        <dbReference type="Proteomes" id="UP001642483"/>
    </source>
</evidence>
<keyword evidence="3" id="KW-1185">Reference proteome</keyword>
<protein>
    <recommendedName>
        <fullName evidence="4">Protein phosphatase 1 regulatory subunit 36</fullName>
    </recommendedName>
</protein>
<feature type="region of interest" description="Disordered" evidence="1">
    <location>
        <begin position="402"/>
        <end position="454"/>
    </location>
</feature>
<dbReference type="EMBL" id="CAWYQH010000163">
    <property type="protein sequence ID" value="CAK8696828.1"/>
    <property type="molecule type" value="Genomic_DNA"/>
</dbReference>
<feature type="region of interest" description="Disordered" evidence="1">
    <location>
        <begin position="267"/>
        <end position="287"/>
    </location>
</feature>
<dbReference type="InterPro" id="IPR026142">
    <property type="entry name" value="Pro_pase_1_reg_su_36"/>
</dbReference>
<dbReference type="Proteomes" id="UP001642483">
    <property type="component" value="Unassembled WGS sequence"/>
</dbReference>
<evidence type="ECO:0000256" key="1">
    <source>
        <dbReference type="SAM" id="MobiDB-lite"/>
    </source>
</evidence>
<proteinExistence type="predicted"/>
<feature type="region of interest" description="Disordered" evidence="1">
    <location>
        <begin position="359"/>
        <end position="379"/>
    </location>
</feature>
<dbReference type="PANTHER" id="PTHR21055:SF3">
    <property type="entry name" value="PROTEIN PHOSPHATASE 1 REGULATORY SUBUNIT 36"/>
    <property type="match status" value="1"/>
</dbReference>
<organism evidence="2 3">
    <name type="scientific">Clavelina lepadiformis</name>
    <name type="common">Light-bulb sea squirt</name>
    <name type="synonym">Ascidia lepadiformis</name>
    <dbReference type="NCBI Taxonomy" id="159417"/>
    <lineage>
        <taxon>Eukaryota</taxon>
        <taxon>Metazoa</taxon>
        <taxon>Chordata</taxon>
        <taxon>Tunicata</taxon>
        <taxon>Ascidiacea</taxon>
        <taxon>Aplousobranchia</taxon>
        <taxon>Clavelinidae</taxon>
        <taxon>Clavelina</taxon>
    </lineage>
</organism>
<evidence type="ECO:0008006" key="4">
    <source>
        <dbReference type="Google" id="ProtNLM"/>
    </source>
</evidence>